<keyword evidence="1" id="KW-0472">Membrane</keyword>
<dbReference type="NCBIfam" id="TIGR02595">
    <property type="entry name" value="PEP_CTERM"/>
    <property type="match status" value="1"/>
</dbReference>
<dbReference type="AlphaFoldDB" id="A0A1H8PLD5"/>
<evidence type="ECO:0000256" key="2">
    <source>
        <dbReference type="SAM" id="SignalP"/>
    </source>
</evidence>
<accession>A0A1H8PLD5</accession>
<sequence length="264" mass="27824">MKKLSKFFIVAVILSTVMSINTAFASVSYTFSSAATSDLITENSGTYSGSIGYTPLWSPGTVTSATLTLFLSDDISTTLKGFGAIDIPREWAQVTNVSDGAFNTGLHAPVEVEQTNPLFDTANAFPFNSTFSGSDGFESPLTSNPITEVALIVAALGSGLVEPSVSTYTFDVTALMNNAGLSGNLSFDLIALNLYDPAALPPAFVAAAAIFGFSTALAQTTYEDFLFTGAQLSVSAVPEPSMYVLLILGLFSMLMSRKLFGRKN</sequence>
<keyword evidence="4" id="KW-1185">Reference proteome</keyword>
<feature type="transmembrane region" description="Helical" evidence="1">
    <location>
        <begin position="242"/>
        <end position="260"/>
    </location>
</feature>
<keyword evidence="1" id="KW-0812">Transmembrane</keyword>
<evidence type="ECO:0000256" key="1">
    <source>
        <dbReference type="SAM" id="Phobius"/>
    </source>
</evidence>
<dbReference type="RefSeq" id="WP_090321976.1">
    <property type="nucleotide sequence ID" value="NZ_FNOE01000034.1"/>
</dbReference>
<name>A0A1H8PLD5_9PROT</name>
<organism evidence="3 4">
    <name type="scientific">Nitrosomonas oligotropha</name>
    <dbReference type="NCBI Taxonomy" id="42354"/>
    <lineage>
        <taxon>Bacteria</taxon>
        <taxon>Pseudomonadati</taxon>
        <taxon>Pseudomonadota</taxon>
        <taxon>Betaproteobacteria</taxon>
        <taxon>Nitrosomonadales</taxon>
        <taxon>Nitrosomonadaceae</taxon>
        <taxon>Nitrosomonas</taxon>
    </lineage>
</organism>
<dbReference type="OrthoDB" id="8547026at2"/>
<feature type="signal peptide" evidence="2">
    <location>
        <begin position="1"/>
        <end position="25"/>
    </location>
</feature>
<evidence type="ECO:0000313" key="4">
    <source>
        <dbReference type="Proteomes" id="UP000198814"/>
    </source>
</evidence>
<evidence type="ECO:0000313" key="3">
    <source>
        <dbReference type="EMBL" id="SEO42762.1"/>
    </source>
</evidence>
<dbReference type="InterPro" id="IPR013424">
    <property type="entry name" value="Ice-binding_C"/>
</dbReference>
<keyword evidence="2" id="KW-0732">Signal</keyword>
<feature type="chain" id="PRO_5011669010" evidence="2">
    <location>
        <begin position="26"/>
        <end position="264"/>
    </location>
</feature>
<dbReference type="EMBL" id="FODO01000009">
    <property type="protein sequence ID" value="SEO42762.1"/>
    <property type="molecule type" value="Genomic_DNA"/>
</dbReference>
<reference evidence="4" key="1">
    <citation type="submission" date="2016-10" db="EMBL/GenBank/DDBJ databases">
        <authorList>
            <person name="Varghese N."/>
            <person name="Submissions S."/>
        </authorList>
    </citation>
    <scope>NUCLEOTIDE SEQUENCE [LARGE SCALE GENOMIC DNA]</scope>
    <source>
        <strain evidence="4">Nm76</strain>
    </source>
</reference>
<dbReference type="Proteomes" id="UP000198814">
    <property type="component" value="Unassembled WGS sequence"/>
</dbReference>
<protein>
    <submittedName>
        <fullName evidence="3">PEP-CTERM protein-sorting domain-containing protein</fullName>
    </submittedName>
</protein>
<proteinExistence type="predicted"/>
<gene>
    <name evidence="3" type="ORF">SAMN05216333_109129</name>
</gene>
<keyword evidence="1" id="KW-1133">Transmembrane helix</keyword>